<dbReference type="InterPro" id="IPR010359">
    <property type="entry name" value="IrrE_HExxH"/>
</dbReference>
<dbReference type="PANTHER" id="PTHR43236:SF1">
    <property type="entry name" value="BLL7220 PROTEIN"/>
    <property type="match status" value="1"/>
</dbReference>
<dbReference type="EMBL" id="JAEUAX010000005">
    <property type="protein sequence ID" value="MBW9110151.1"/>
    <property type="molecule type" value="Genomic_DNA"/>
</dbReference>
<gene>
    <name evidence="4" type="ORF">JNB61_10240</name>
</gene>
<dbReference type="PANTHER" id="PTHR43236">
    <property type="entry name" value="ANTITOXIN HIGA1"/>
    <property type="match status" value="1"/>
</dbReference>
<dbReference type="PROSITE" id="PS50943">
    <property type="entry name" value="HTH_CROC1"/>
    <property type="match status" value="1"/>
</dbReference>
<feature type="domain" description="HTH cro/C1-type" evidence="3">
    <location>
        <begin position="12"/>
        <end position="66"/>
    </location>
</feature>
<evidence type="ECO:0000259" key="3">
    <source>
        <dbReference type="PROSITE" id="PS50943"/>
    </source>
</evidence>
<dbReference type="Pfam" id="PF01381">
    <property type="entry name" value="HTH_3"/>
    <property type="match status" value="1"/>
</dbReference>
<evidence type="ECO:0000256" key="2">
    <source>
        <dbReference type="SAM" id="MobiDB-lite"/>
    </source>
</evidence>
<comment type="similarity">
    <text evidence="1">Belongs to the short-chain fatty acyl-CoA assimilation regulator (ScfR) family.</text>
</comment>
<comment type="caution">
    <text evidence="4">The sequence shown here is derived from an EMBL/GenBank/DDBJ whole genome shotgun (WGS) entry which is preliminary data.</text>
</comment>
<dbReference type="CDD" id="cd00093">
    <property type="entry name" value="HTH_XRE"/>
    <property type="match status" value="1"/>
</dbReference>
<dbReference type="InterPro" id="IPR010982">
    <property type="entry name" value="Lambda_DNA-bd_dom_sf"/>
</dbReference>
<dbReference type="Pfam" id="PF06114">
    <property type="entry name" value="Peptidase_M78"/>
    <property type="match status" value="1"/>
</dbReference>
<reference evidence="4 5" key="1">
    <citation type="journal article" date="2021" name="MBio">
        <title>Poor Competitiveness of Bradyrhizobium in Pigeon Pea Root Colonization in Indian Soils.</title>
        <authorList>
            <person name="Chalasani D."/>
            <person name="Basu A."/>
            <person name="Pullabhotla S.V.S.R.N."/>
            <person name="Jorrin B."/>
            <person name="Neal A.L."/>
            <person name="Poole P.S."/>
            <person name="Podile A.R."/>
            <person name="Tkacz A."/>
        </authorList>
    </citation>
    <scope>NUCLEOTIDE SEQUENCE [LARGE SCALE GENOMIC DNA]</scope>
    <source>
        <strain evidence="4 5">HU12</strain>
    </source>
</reference>
<evidence type="ECO:0000313" key="4">
    <source>
        <dbReference type="EMBL" id="MBW9110151.1"/>
    </source>
</evidence>
<dbReference type="Gene3D" id="1.10.10.2910">
    <property type="match status" value="1"/>
</dbReference>
<name>A0ABS7HXP5_9MICO</name>
<protein>
    <submittedName>
        <fullName evidence="4">ImmA/IrrE family metallo-endopeptidase</fullName>
    </submittedName>
</protein>
<dbReference type="InterPro" id="IPR001387">
    <property type="entry name" value="Cro/C1-type_HTH"/>
</dbReference>
<dbReference type="InterPro" id="IPR052345">
    <property type="entry name" value="Rad_response_metalloprotease"/>
</dbReference>
<evidence type="ECO:0000256" key="1">
    <source>
        <dbReference type="ARBA" id="ARBA00007227"/>
    </source>
</evidence>
<accession>A0ABS7HXP5</accession>
<evidence type="ECO:0000313" key="5">
    <source>
        <dbReference type="Proteomes" id="UP000777440"/>
    </source>
</evidence>
<dbReference type="Proteomes" id="UP000777440">
    <property type="component" value="Unassembled WGS sequence"/>
</dbReference>
<dbReference type="SMART" id="SM00530">
    <property type="entry name" value="HTH_XRE"/>
    <property type="match status" value="1"/>
</dbReference>
<keyword evidence="5" id="KW-1185">Reference proteome</keyword>
<feature type="region of interest" description="Disordered" evidence="2">
    <location>
        <begin position="118"/>
        <end position="144"/>
    </location>
</feature>
<organism evidence="4 5">
    <name type="scientific">Microbacterium ureisolvens</name>
    <dbReference type="NCBI Taxonomy" id="2781186"/>
    <lineage>
        <taxon>Bacteria</taxon>
        <taxon>Bacillati</taxon>
        <taxon>Actinomycetota</taxon>
        <taxon>Actinomycetes</taxon>
        <taxon>Micrococcales</taxon>
        <taxon>Microbacteriaceae</taxon>
        <taxon>Microbacterium</taxon>
    </lineage>
</organism>
<proteinExistence type="inferred from homology"/>
<dbReference type="Gene3D" id="1.10.260.40">
    <property type="entry name" value="lambda repressor-like DNA-binding domains"/>
    <property type="match status" value="1"/>
</dbReference>
<dbReference type="RefSeq" id="WP_220339546.1">
    <property type="nucleotide sequence ID" value="NZ_JAEUAX010000005.1"/>
</dbReference>
<sequence length="371" mass="40389">MADSSAAVGARVAQARESANMTQQQLAVESGIERTALAKIERGLRRVGALELVDIAGALGVRVEWLLTDAPAAVVAHRTRQDPDLELASIDKHLERIARDVAVVCGLVPSLTSDQLDARDLPKTGSEAEALAESTRKAAGLNPTEPVPHLVDTVARVGLLAFSMPLGAETADAASTLLESGAVALINSTNSVGRRRLALAHELGHYLVKDDYTVDWSVADHAGSDRTEILLDRFARAFLAPKLGFTRFWNDVRSRHDLRTAAVLTGSEFNIDMSTIARRLLELELASSDDAQNIRSVRTTKADIVEYNLKVTYELDGTTLSSAYVKSLLGLYSNERLSAERTLQLLLGTFDRDDLPPLRTVRDDELWSLLQ</sequence>
<dbReference type="SUPFAM" id="SSF47413">
    <property type="entry name" value="lambda repressor-like DNA-binding domains"/>
    <property type="match status" value="1"/>
</dbReference>